<evidence type="ECO:0000313" key="2">
    <source>
        <dbReference type="EMBL" id="CAA9268756.1"/>
    </source>
</evidence>
<dbReference type="EMBL" id="CADCTH010000365">
    <property type="protein sequence ID" value="CAA9268756.1"/>
    <property type="molecule type" value="Genomic_DNA"/>
</dbReference>
<accession>A0A6J4J5A9</accession>
<evidence type="ECO:0000256" key="1">
    <source>
        <dbReference type="SAM" id="MobiDB-lite"/>
    </source>
</evidence>
<feature type="non-terminal residue" evidence="2">
    <location>
        <position position="1"/>
    </location>
</feature>
<protein>
    <submittedName>
        <fullName evidence="2">Uncharacterized protein</fullName>
    </submittedName>
</protein>
<dbReference type="AlphaFoldDB" id="A0A6J4J5A9"/>
<feature type="region of interest" description="Disordered" evidence="1">
    <location>
        <begin position="1"/>
        <end position="59"/>
    </location>
</feature>
<organism evidence="2">
    <name type="scientific">uncultured Actinomycetospora sp</name>
    <dbReference type="NCBI Taxonomy" id="1135996"/>
    <lineage>
        <taxon>Bacteria</taxon>
        <taxon>Bacillati</taxon>
        <taxon>Actinomycetota</taxon>
        <taxon>Actinomycetes</taxon>
        <taxon>Pseudonocardiales</taxon>
        <taxon>Pseudonocardiaceae</taxon>
        <taxon>Actinomycetospora</taxon>
        <taxon>environmental samples</taxon>
    </lineage>
</organism>
<reference evidence="2" key="1">
    <citation type="submission" date="2020-02" db="EMBL/GenBank/DDBJ databases">
        <authorList>
            <person name="Meier V. D."/>
        </authorList>
    </citation>
    <scope>NUCLEOTIDE SEQUENCE</scope>
    <source>
        <strain evidence="2">AVDCRST_MAG54</strain>
    </source>
</reference>
<sequence length="59" mass="7112">ERHPCRPVRRPHPGRGGRRRRPPGLLHRPRPGRPGLRRGPRARRRARRQPVRRAWPRPM</sequence>
<proteinExistence type="predicted"/>
<name>A0A6J4J5A9_9PSEU</name>
<gene>
    <name evidence="2" type="ORF">AVDCRST_MAG54-2871</name>
</gene>
<feature type="non-terminal residue" evidence="2">
    <location>
        <position position="59"/>
    </location>
</feature>